<gene>
    <name evidence="2" type="ORF">HNQ59_001130</name>
</gene>
<dbReference type="EMBL" id="JACHHY010000005">
    <property type="protein sequence ID" value="MBB5017860.1"/>
    <property type="molecule type" value="Genomic_DNA"/>
</dbReference>
<proteinExistence type="predicted"/>
<organism evidence="2 3">
    <name type="scientific">Chitinivorax tropicus</name>
    <dbReference type="NCBI Taxonomy" id="714531"/>
    <lineage>
        <taxon>Bacteria</taxon>
        <taxon>Pseudomonadati</taxon>
        <taxon>Pseudomonadota</taxon>
        <taxon>Betaproteobacteria</taxon>
        <taxon>Chitinivorax</taxon>
    </lineage>
</organism>
<keyword evidence="1" id="KW-0472">Membrane</keyword>
<reference evidence="2 3" key="1">
    <citation type="submission" date="2020-08" db="EMBL/GenBank/DDBJ databases">
        <title>Genomic Encyclopedia of Type Strains, Phase IV (KMG-IV): sequencing the most valuable type-strain genomes for metagenomic binning, comparative biology and taxonomic classification.</title>
        <authorList>
            <person name="Goeker M."/>
        </authorList>
    </citation>
    <scope>NUCLEOTIDE SEQUENCE [LARGE SCALE GENOMIC DNA]</scope>
    <source>
        <strain evidence="2 3">DSM 27165</strain>
    </source>
</reference>
<keyword evidence="1" id="KW-1133">Transmembrane helix</keyword>
<protein>
    <submittedName>
        <fullName evidence="2">Uncharacterized protein</fullName>
    </submittedName>
</protein>
<comment type="caution">
    <text evidence="2">The sequence shown here is derived from an EMBL/GenBank/DDBJ whole genome shotgun (WGS) entry which is preliminary data.</text>
</comment>
<sequence length="211" mass="23460">MMKNLFYSLIASLFLFAVYYFIWGGKRTGNIETQYREPILNQLKLDLAQTSPLCVYAGPFPAAINTCIGCTALKDAGLIESTPVSEDGGPAREMYVLTAAGKIAYRDDQEPNIPQPRPRICLGDAQLDKVVDALPTMQLGATRYLSFKYRLRVNNPHPLLKEGVPAMKVPKLMAKDNVLDETFTTTAVINPGGKDIYFDGGFRYGKWVNQK</sequence>
<dbReference type="Proteomes" id="UP000575898">
    <property type="component" value="Unassembled WGS sequence"/>
</dbReference>
<evidence type="ECO:0000313" key="3">
    <source>
        <dbReference type="Proteomes" id="UP000575898"/>
    </source>
</evidence>
<name>A0A840MHJ6_9PROT</name>
<feature type="transmembrane region" description="Helical" evidence="1">
    <location>
        <begin position="6"/>
        <end position="23"/>
    </location>
</feature>
<dbReference type="RefSeq" id="WP_221320182.1">
    <property type="nucleotide sequence ID" value="NZ_JACHHY010000005.1"/>
</dbReference>
<keyword evidence="3" id="KW-1185">Reference proteome</keyword>
<accession>A0A840MHJ6</accession>
<keyword evidence="1" id="KW-0812">Transmembrane</keyword>
<evidence type="ECO:0000313" key="2">
    <source>
        <dbReference type="EMBL" id="MBB5017860.1"/>
    </source>
</evidence>
<dbReference type="AlphaFoldDB" id="A0A840MHJ6"/>
<evidence type="ECO:0000256" key="1">
    <source>
        <dbReference type="SAM" id="Phobius"/>
    </source>
</evidence>